<dbReference type="RefSeq" id="WP_209981657.1">
    <property type="nucleotide sequence ID" value="NZ_JAGINO010000006.1"/>
</dbReference>
<protein>
    <submittedName>
        <fullName evidence="2">Uncharacterized protein</fullName>
    </submittedName>
</protein>
<organism evidence="2 3">
    <name type="scientific">Azospirillum picis</name>
    <dbReference type="NCBI Taxonomy" id="488438"/>
    <lineage>
        <taxon>Bacteria</taxon>
        <taxon>Pseudomonadati</taxon>
        <taxon>Pseudomonadota</taxon>
        <taxon>Alphaproteobacteria</taxon>
        <taxon>Rhodospirillales</taxon>
        <taxon>Azospirillaceae</taxon>
        <taxon>Azospirillum</taxon>
    </lineage>
</organism>
<dbReference type="EMBL" id="JAUSVU010000006">
    <property type="protein sequence ID" value="MDQ0533270.1"/>
    <property type="molecule type" value="Genomic_DNA"/>
</dbReference>
<proteinExistence type="predicted"/>
<keyword evidence="3" id="KW-1185">Reference proteome</keyword>
<gene>
    <name evidence="2" type="ORF">QO018_002121</name>
</gene>
<accession>A0ABU0MIH8</accession>
<evidence type="ECO:0000256" key="1">
    <source>
        <dbReference type="SAM" id="MobiDB-lite"/>
    </source>
</evidence>
<dbReference type="Proteomes" id="UP001244552">
    <property type="component" value="Unassembled WGS sequence"/>
</dbReference>
<comment type="caution">
    <text evidence="2">The sequence shown here is derived from an EMBL/GenBank/DDBJ whole genome shotgun (WGS) entry which is preliminary data.</text>
</comment>
<sequence length="48" mass="5585">MDDTVDTGKTPPAPVKPAGRRDERLAARLRENLRKRKEQARQREREEG</sequence>
<feature type="region of interest" description="Disordered" evidence="1">
    <location>
        <begin position="1"/>
        <end position="23"/>
    </location>
</feature>
<evidence type="ECO:0000313" key="3">
    <source>
        <dbReference type="Proteomes" id="UP001244552"/>
    </source>
</evidence>
<reference evidence="2 3" key="1">
    <citation type="submission" date="2023-07" db="EMBL/GenBank/DDBJ databases">
        <title>Genomic Encyclopedia of Type Strains, Phase IV (KMG-IV): sequencing the most valuable type-strain genomes for metagenomic binning, comparative biology and taxonomic classification.</title>
        <authorList>
            <person name="Goeker M."/>
        </authorList>
    </citation>
    <scope>NUCLEOTIDE SEQUENCE [LARGE SCALE GENOMIC DNA]</scope>
    <source>
        <strain evidence="2 3">DSM 19922</strain>
    </source>
</reference>
<name>A0ABU0MIH8_9PROT</name>
<evidence type="ECO:0000313" key="2">
    <source>
        <dbReference type="EMBL" id="MDQ0533270.1"/>
    </source>
</evidence>